<keyword evidence="3" id="KW-1185">Reference proteome</keyword>
<reference evidence="2 3" key="1">
    <citation type="submission" date="2023-03" db="EMBL/GenBank/DDBJ databases">
        <title>High recombination rates correlate with genetic variation in Cardiocondyla obscurior ants.</title>
        <authorList>
            <person name="Errbii M."/>
        </authorList>
    </citation>
    <scope>NUCLEOTIDE SEQUENCE [LARGE SCALE GENOMIC DNA]</scope>
    <source>
        <strain evidence="2">Alpha-2009</strain>
        <tissue evidence="2">Whole body</tissue>
    </source>
</reference>
<name>A0AAW2ECJ5_9HYME</name>
<proteinExistence type="predicted"/>
<dbReference type="AlphaFoldDB" id="A0AAW2ECJ5"/>
<evidence type="ECO:0000313" key="2">
    <source>
        <dbReference type="EMBL" id="KAL0101118.1"/>
    </source>
</evidence>
<protein>
    <submittedName>
        <fullName evidence="2">Uncharacterized protein</fullName>
    </submittedName>
</protein>
<gene>
    <name evidence="2" type="ORF">PUN28_018755</name>
</gene>
<feature type="region of interest" description="Disordered" evidence="1">
    <location>
        <begin position="1"/>
        <end position="32"/>
    </location>
</feature>
<evidence type="ECO:0000256" key="1">
    <source>
        <dbReference type="SAM" id="MobiDB-lite"/>
    </source>
</evidence>
<evidence type="ECO:0000313" key="3">
    <source>
        <dbReference type="Proteomes" id="UP001430953"/>
    </source>
</evidence>
<sequence length="69" mass="7861">MSSAVHSAGKRSECREQERKQRREGGQGGRNRKRRLVFGGCVIRIKTSELCQDRLEHTAERDAIMACMV</sequence>
<comment type="caution">
    <text evidence="2">The sequence shown here is derived from an EMBL/GenBank/DDBJ whole genome shotgun (WGS) entry which is preliminary data.</text>
</comment>
<feature type="compositionally biased region" description="Basic and acidic residues" evidence="1">
    <location>
        <begin position="10"/>
        <end position="25"/>
    </location>
</feature>
<dbReference type="EMBL" id="JADYXP020000024">
    <property type="protein sequence ID" value="KAL0101118.1"/>
    <property type="molecule type" value="Genomic_DNA"/>
</dbReference>
<accession>A0AAW2ECJ5</accession>
<dbReference type="Proteomes" id="UP001430953">
    <property type="component" value="Unassembled WGS sequence"/>
</dbReference>
<organism evidence="2 3">
    <name type="scientific">Cardiocondyla obscurior</name>
    <dbReference type="NCBI Taxonomy" id="286306"/>
    <lineage>
        <taxon>Eukaryota</taxon>
        <taxon>Metazoa</taxon>
        <taxon>Ecdysozoa</taxon>
        <taxon>Arthropoda</taxon>
        <taxon>Hexapoda</taxon>
        <taxon>Insecta</taxon>
        <taxon>Pterygota</taxon>
        <taxon>Neoptera</taxon>
        <taxon>Endopterygota</taxon>
        <taxon>Hymenoptera</taxon>
        <taxon>Apocrita</taxon>
        <taxon>Aculeata</taxon>
        <taxon>Formicoidea</taxon>
        <taxon>Formicidae</taxon>
        <taxon>Myrmicinae</taxon>
        <taxon>Cardiocondyla</taxon>
    </lineage>
</organism>